<evidence type="ECO:0000313" key="1">
    <source>
        <dbReference type="EMBL" id="MPC38792.1"/>
    </source>
</evidence>
<keyword evidence="2" id="KW-1185">Reference proteome</keyword>
<name>A0A5B7EX57_PORTR</name>
<comment type="caution">
    <text evidence="1">The sequence shown here is derived from an EMBL/GenBank/DDBJ whole genome shotgun (WGS) entry which is preliminary data.</text>
</comment>
<dbReference type="Proteomes" id="UP000324222">
    <property type="component" value="Unassembled WGS sequence"/>
</dbReference>
<accession>A0A5B7EX57</accession>
<reference evidence="1 2" key="1">
    <citation type="submission" date="2019-05" db="EMBL/GenBank/DDBJ databases">
        <title>Another draft genome of Portunus trituberculatus and its Hox gene families provides insights of decapod evolution.</title>
        <authorList>
            <person name="Jeong J.-H."/>
            <person name="Song I."/>
            <person name="Kim S."/>
            <person name="Choi T."/>
            <person name="Kim D."/>
            <person name="Ryu S."/>
            <person name="Kim W."/>
        </authorList>
    </citation>
    <scope>NUCLEOTIDE SEQUENCE [LARGE SCALE GENOMIC DNA]</scope>
    <source>
        <tissue evidence="1">Muscle</tissue>
    </source>
</reference>
<organism evidence="1 2">
    <name type="scientific">Portunus trituberculatus</name>
    <name type="common">Swimming crab</name>
    <name type="synonym">Neptunus trituberculatus</name>
    <dbReference type="NCBI Taxonomy" id="210409"/>
    <lineage>
        <taxon>Eukaryota</taxon>
        <taxon>Metazoa</taxon>
        <taxon>Ecdysozoa</taxon>
        <taxon>Arthropoda</taxon>
        <taxon>Crustacea</taxon>
        <taxon>Multicrustacea</taxon>
        <taxon>Malacostraca</taxon>
        <taxon>Eumalacostraca</taxon>
        <taxon>Eucarida</taxon>
        <taxon>Decapoda</taxon>
        <taxon>Pleocyemata</taxon>
        <taxon>Brachyura</taxon>
        <taxon>Eubrachyura</taxon>
        <taxon>Portunoidea</taxon>
        <taxon>Portunidae</taxon>
        <taxon>Portuninae</taxon>
        <taxon>Portunus</taxon>
    </lineage>
</organism>
<gene>
    <name evidence="1" type="ORF">E2C01_032308</name>
</gene>
<protein>
    <submittedName>
        <fullName evidence="1">Uncharacterized protein</fullName>
    </submittedName>
</protein>
<proteinExistence type="predicted"/>
<dbReference type="EMBL" id="VSRR010004173">
    <property type="protein sequence ID" value="MPC38792.1"/>
    <property type="molecule type" value="Genomic_DNA"/>
</dbReference>
<evidence type="ECO:0000313" key="2">
    <source>
        <dbReference type="Proteomes" id="UP000324222"/>
    </source>
</evidence>
<sequence length="92" mass="9942">MFESTSLSAPVLPAKGAIGMAKAYDLRIYPAQVLLSPQSINQIGMDKAYDLRIYPAQVLISPQSINQVGIGKVSEPGIPRHRCLISDPCVMT</sequence>
<dbReference type="AlphaFoldDB" id="A0A5B7EX57"/>